<dbReference type="GO" id="GO:0071949">
    <property type="term" value="F:FAD binding"/>
    <property type="evidence" value="ECO:0007669"/>
    <property type="project" value="InterPro"/>
</dbReference>
<protein>
    <submittedName>
        <fullName evidence="7">FAD/FMN-containing dehydrogenase</fullName>
    </submittedName>
</protein>
<dbReference type="PANTHER" id="PTHR42973">
    <property type="entry name" value="BINDING OXIDOREDUCTASE, PUTATIVE (AFU_ORTHOLOGUE AFUA_1G17690)-RELATED"/>
    <property type="match status" value="1"/>
</dbReference>
<dbReference type="InterPro" id="IPR036318">
    <property type="entry name" value="FAD-bd_PCMH-like_sf"/>
</dbReference>
<dbReference type="STRING" id="1502745.SAMN02799620_05100"/>
<evidence type="ECO:0000256" key="5">
    <source>
        <dbReference type="ARBA" id="ARBA00023002"/>
    </source>
</evidence>
<evidence type="ECO:0000259" key="6">
    <source>
        <dbReference type="PROSITE" id="PS51387"/>
    </source>
</evidence>
<dbReference type="GO" id="GO:0016491">
    <property type="term" value="F:oxidoreductase activity"/>
    <property type="evidence" value="ECO:0007669"/>
    <property type="project" value="UniProtKB-KW"/>
</dbReference>
<evidence type="ECO:0000256" key="1">
    <source>
        <dbReference type="ARBA" id="ARBA00001974"/>
    </source>
</evidence>
<dbReference type="PANTHER" id="PTHR42973:SF39">
    <property type="entry name" value="FAD-BINDING PCMH-TYPE DOMAIN-CONTAINING PROTEIN"/>
    <property type="match status" value="1"/>
</dbReference>
<dbReference type="PROSITE" id="PS51387">
    <property type="entry name" value="FAD_PCMH"/>
    <property type="match status" value="1"/>
</dbReference>
<feature type="domain" description="FAD-binding PCMH-type" evidence="6">
    <location>
        <begin position="36"/>
        <end position="208"/>
    </location>
</feature>
<dbReference type="Gene3D" id="3.40.462.20">
    <property type="match status" value="1"/>
</dbReference>
<comment type="similarity">
    <text evidence="2">Belongs to the oxygen-dependent FAD-linked oxidoreductase family.</text>
</comment>
<dbReference type="InterPro" id="IPR006093">
    <property type="entry name" value="Oxy_OxRdtase_FAD_BS"/>
</dbReference>
<dbReference type="EMBL" id="FMUB01000012">
    <property type="protein sequence ID" value="SCX30573.1"/>
    <property type="molecule type" value="Genomic_DNA"/>
</dbReference>
<dbReference type="Pfam" id="PF01565">
    <property type="entry name" value="FAD_binding_4"/>
    <property type="match status" value="1"/>
</dbReference>
<keyword evidence="3" id="KW-0285">Flavoprotein</keyword>
<keyword evidence="4" id="KW-0274">FAD</keyword>
<keyword evidence="5" id="KW-0560">Oxidoreductase</keyword>
<dbReference type="Proteomes" id="UP000199707">
    <property type="component" value="Unassembled WGS sequence"/>
</dbReference>
<reference evidence="8" key="1">
    <citation type="submission" date="2016-10" db="EMBL/GenBank/DDBJ databases">
        <authorList>
            <person name="Varghese N."/>
            <person name="Submissions S."/>
        </authorList>
    </citation>
    <scope>NUCLEOTIDE SEQUENCE [LARGE SCALE GENOMIC DNA]</scope>
    <source>
        <strain evidence="8">UNC267MFSha1.1M11</strain>
    </source>
</reference>
<evidence type="ECO:0000313" key="7">
    <source>
        <dbReference type="EMBL" id="SCX30573.1"/>
    </source>
</evidence>
<gene>
    <name evidence="7" type="ORF">SAMN02799620_05100</name>
</gene>
<sequence length="453" mass="46564">MTVAPADLVELQQSGAVYFPADPRYESACAPWNSAVAQRPVAVAVPRTVEEVCAVVRAAVASGLRVAPQSTGHAAAALAVDALDGTLLLRLHELTGVRVDLVARSARIVGGTLWADVLAETAPFGLTALHGSAGDVSAVGFLLGGGLSFYGRAHGLGASTVRAVEIVTAEGQVLRASATEHADLFWAVRGGGGSFGVVVAVEIDLLPMADVVAGMLLWDMAAAPSVVAGWADWTATLPEAVTTSLRLMRFAPLPELPDFLRGRELVIIDGAVLGDDDTAARLLAPLRALEPEIDTFARVPCAAVLQMHMDPPGPTPTVTDHALLSSLPAESVQSLLAMAGPGVSTPLMIAELRHLGGALAREIDAALPSVAAEYLLFCLAVADTPESAAAGVSAASALVAAMSPYATGGVFPNFDDSPSDGARATTPQAWSRLREIRAAHDPMGVWVAAHAVS</sequence>
<dbReference type="RefSeq" id="WP_090362921.1">
    <property type="nucleotide sequence ID" value="NZ_FMUB01000012.1"/>
</dbReference>
<dbReference type="InterPro" id="IPR016167">
    <property type="entry name" value="FAD-bd_PCMH_sub1"/>
</dbReference>
<evidence type="ECO:0000256" key="3">
    <source>
        <dbReference type="ARBA" id="ARBA00022630"/>
    </source>
</evidence>
<evidence type="ECO:0000256" key="2">
    <source>
        <dbReference type="ARBA" id="ARBA00005466"/>
    </source>
</evidence>
<dbReference type="Gene3D" id="3.30.43.10">
    <property type="entry name" value="Uridine Diphospho-n-acetylenolpyruvylglucosamine Reductase, domain 2"/>
    <property type="match status" value="1"/>
</dbReference>
<dbReference type="InterPro" id="IPR016166">
    <property type="entry name" value="FAD-bd_PCMH"/>
</dbReference>
<name>A0A1G4WVS1_9MYCO</name>
<evidence type="ECO:0000256" key="4">
    <source>
        <dbReference type="ARBA" id="ARBA00022827"/>
    </source>
</evidence>
<accession>A0A1G4WVS1</accession>
<organism evidence="7 8">
    <name type="scientific">Mycolicibacterium fluoranthenivorans</name>
    <dbReference type="NCBI Taxonomy" id="258505"/>
    <lineage>
        <taxon>Bacteria</taxon>
        <taxon>Bacillati</taxon>
        <taxon>Actinomycetota</taxon>
        <taxon>Actinomycetes</taxon>
        <taxon>Mycobacteriales</taxon>
        <taxon>Mycobacteriaceae</taxon>
        <taxon>Mycolicibacterium</taxon>
    </lineage>
</organism>
<dbReference type="PROSITE" id="PS00862">
    <property type="entry name" value="OX2_COVAL_FAD"/>
    <property type="match status" value="1"/>
</dbReference>
<evidence type="ECO:0000313" key="8">
    <source>
        <dbReference type="Proteomes" id="UP000199707"/>
    </source>
</evidence>
<comment type="cofactor">
    <cofactor evidence="1">
        <name>FAD</name>
        <dbReference type="ChEBI" id="CHEBI:57692"/>
    </cofactor>
</comment>
<dbReference type="AlphaFoldDB" id="A0A1G4WVS1"/>
<dbReference type="InterPro" id="IPR050416">
    <property type="entry name" value="FAD-linked_Oxidoreductase"/>
</dbReference>
<dbReference type="Gene3D" id="3.30.465.10">
    <property type="match status" value="1"/>
</dbReference>
<dbReference type="InterPro" id="IPR006094">
    <property type="entry name" value="Oxid_FAD_bind_N"/>
</dbReference>
<dbReference type="InterPro" id="IPR016169">
    <property type="entry name" value="FAD-bd_PCMH_sub2"/>
</dbReference>
<proteinExistence type="inferred from homology"/>
<dbReference type="SUPFAM" id="SSF56176">
    <property type="entry name" value="FAD-binding/transporter-associated domain-like"/>
    <property type="match status" value="1"/>
</dbReference>